<dbReference type="SUPFAM" id="SSF53335">
    <property type="entry name" value="S-adenosyl-L-methionine-dependent methyltransferases"/>
    <property type="match status" value="1"/>
</dbReference>
<dbReference type="InterPro" id="IPR029063">
    <property type="entry name" value="SAM-dependent_MTases_sf"/>
</dbReference>
<proteinExistence type="predicted"/>
<dbReference type="AlphaFoldDB" id="A0A1J5PY99"/>
<dbReference type="EMBL" id="MLJW01003228">
    <property type="protein sequence ID" value="OIQ72540.1"/>
    <property type="molecule type" value="Genomic_DNA"/>
</dbReference>
<gene>
    <name evidence="2" type="ORF">GALL_458340</name>
</gene>
<protein>
    <recommendedName>
        <fullName evidence="1">Methyltransferase FkbM domain-containing protein</fullName>
    </recommendedName>
</protein>
<dbReference type="InterPro" id="IPR052514">
    <property type="entry name" value="SAM-dependent_MTase"/>
</dbReference>
<evidence type="ECO:0000259" key="1">
    <source>
        <dbReference type="Pfam" id="PF05050"/>
    </source>
</evidence>
<organism evidence="2">
    <name type="scientific">mine drainage metagenome</name>
    <dbReference type="NCBI Taxonomy" id="410659"/>
    <lineage>
        <taxon>unclassified sequences</taxon>
        <taxon>metagenomes</taxon>
        <taxon>ecological metagenomes</taxon>
    </lineage>
</organism>
<comment type="caution">
    <text evidence="2">The sequence shown here is derived from an EMBL/GenBank/DDBJ whole genome shotgun (WGS) entry which is preliminary data.</text>
</comment>
<accession>A0A1J5PY99</accession>
<dbReference type="NCBIfam" id="TIGR01444">
    <property type="entry name" value="fkbM_fam"/>
    <property type="match status" value="1"/>
</dbReference>
<name>A0A1J5PY99_9ZZZZ</name>
<dbReference type="Gene3D" id="3.40.50.150">
    <property type="entry name" value="Vaccinia Virus protein VP39"/>
    <property type="match status" value="1"/>
</dbReference>
<dbReference type="PANTHER" id="PTHR34203">
    <property type="entry name" value="METHYLTRANSFERASE, FKBM FAMILY PROTEIN"/>
    <property type="match status" value="1"/>
</dbReference>
<dbReference type="InterPro" id="IPR006342">
    <property type="entry name" value="FkbM_mtfrase"/>
</dbReference>
<sequence length="316" mass="35496">MKIDINRLERITASLDIRFVDGDEKQTLLIEGGKPIYFSSSIDDHSENLPGGSCGENMRAAYPGPDQPYEPLITAFFQLMKEQQQSVRMIDVGALWGHTSLVAASLMPNAIVHFFEMNPITTRALSKNIELNPQLGGDFQIQNILLSNIDTTTQVTFKHYTVRYGGGKGGTEISRLKILRENLKSALKRIFGHEGKGDYITLQMRVATIDNYCAEKEFAPNLIKIDVEGSQYDILKGAEKVIAQHRPLLLVEFDTPDSANNIGKSNRDVIRLMESMGYQCIWGDHRRRKSPLHQIDANTHLEIEVNSLGIFYPSEA</sequence>
<dbReference type="Pfam" id="PF05050">
    <property type="entry name" value="Methyltransf_21"/>
    <property type="match status" value="1"/>
</dbReference>
<feature type="domain" description="Methyltransferase FkbM" evidence="1">
    <location>
        <begin position="92"/>
        <end position="279"/>
    </location>
</feature>
<evidence type="ECO:0000313" key="2">
    <source>
        <dbReference type="EMBL" id="OIQ72540.1"/>
    </source>
</evidence>
<reference evidence="2" key="1">
    <citation type="submission" date="2016-10" db="EMBL/GenBank/DDBJ databases">
        <title>Sequence of Gallionella enrichment culture.</title>
        <authorList>
            <person name="Poehlein A."/>
            <person name="Muehling M."/>
            <person name="Daniel R."/>
        </authorList>
    </citation>
    <scope>NUCLEOTIDE SEQUENCE</scope>
</reference>
<dbReference type="PANTHER" id="PTHR34203:SF15">
    <property type="entry name" value="SLL1173 PROTEIN"/>
    <property type="match status" value="1"/>
</dbReference>